<accession>A0AA36BHN4</accession>
<sequence length="96" mass="11097">MKEANMEGNRSFFWGAIKQRSAGQVRAIITNKRLSETEFEEMGEIGNGLEEEEVGEEIEEEENLAHPKFLEILKMKLKEALDSVRKSLLRNADEWI</sequence>
<proteinExistence type="predicted"/>
<evidence type="ECO:0000256" key="1">
    <source>
        <dbReference type="SAM" id="MobiDB-lite"/>
    </source>
</evidence>
<dbReference type="Proteomes" id="UP001162480">
    <property type="component" value="Chromosome 15"/>
</dbReference>
<protein>
    <submittedName>
        <fullName evidence="2">Uncharacterized protein</fullName>
    </submittedName>
</protein>
<gene>
    <name evidence="2" type="ORF">OCTVUL_1B019698</name>
</gene>
<evidence type="ECO:0000313" key="3">
    <source>
        <dbReference type="Proteomes" id="UP001162480"/>
    </source>
</evidence>
<name>A0AA36BHN4_OCTVU</name>
<reference evidence="2" key="1">
    <citation type="submission" date="2023-08" db="EMBL/GenBank/DDBJ databases">
        <authorList>
            <person name="Alioto T."/>
            <person name="Alioto T."/>
            <person name="Gomez Garrido J."/>
        </authorList>
    </citation>
    <scope>NUCLEOTIDE SEQUENCE</scope>
</reference>
<evidence type="ECO:0000313" key="2">
    <source>
        <dbReference type="EMBL" id="CAI9734248.1"/>
    </source>
</evidence>
<dbReference type="EMBL" id="OX597828">
    <property type="protein sequence ID" value="CAI9734248.1"/>
    <property type="molecule type" value="Genomic_DNA"/>
</dbReference>
<feature type="region of interest" description="Disordered" evidence="1">
    <location>
        <begin position="40"/>
        <end position="62"/>
    </location>
</feature>
<organism evidence="2 3">
    <name type="scientific">Octopus vulgaris</name>
    <name type="common">Common octopus</name>
    <dbReference type="NCBI Taxonomy" id="6645"/>
    <lineage>
        <taxon>Eukaryota</taxon>
        <taxon>Metazoa</taxon>
        <taxon>Spiralia</taxon>
        <taxon>Lophotrochozoa</taxon>
        <taxon>Mollusca</taxon>
        <taxon>Cephalopoda</taxon>
        <taxon>Coleoidea</taxon>
        <taxon>Octopodiformes</taxon>
        <taxon>Octopoda</taxon>
        <taxon>Incirrata</taxon>
        <taxon>Octopodidae</taxon>
        <taxon>Octopus</taxon>
    </lineage>
</organism>
<keyword evidence="3" id="KW-1185">Reference proteome</keyword>
<dbReference type="AlphaFoldDB" id="A0AA36BHN4"/>